<evidence type="ECO:0000313" key="6">
    <source>
        <dbReference type="Proteomes" id="UP001601059"/>
    </source>
</evidence>
<dbReference type="RefSeq" id="WP_389362966.1">
    <property type="nucleotide sequence ID" value="NZ_JBIACK010000012.1"/>
</dbReference>
<dbReference type="Gene3D" id="3.90.220.20">
    <property type="entry name" value="DNA methylase specificity domains"/>
    <property type="match status" value="2"/>
</dbReference>
<evidence type="ECO:0000256" key="2">
    <source>
        <dbReference type="ARBA" id="ARBA00022747"/>
    </source>
</evidence>
<organism evidence="5 6">
    <name type="scientific">Cytobacillus spartinae</name>
    <dbReference type="NCBI Taxonomy" id="3299023"/>
    <lineage>
        <taxon>Bacteria</taxon>
        <taxon>Bacillati</taxon>
        <taxon>Bacillota</taxon>
        <taxon>Bacilli</taxon>
        <taxon>Bacillales</taxon>
        <taxon>Bacillaceae</taxon>
        <taxon>Cytobacillus</taxon>
    </lineage>
</organism>
<keyword evidence="6" id="KW-1185">Reference proteome</keyword>
<dbReference type="EC" id="3.1.21.-" evidence="5"/>
<dbReference type="Proteomes" id="UP001601059">
    <property type="component" value="Unassembled WGS sequence"/>
</dbReference>
<reference evidence="5 6" key="1">
    <citation type="submission" date="2024-08" db="EMBL/GenBank/DDBJ databases">
        <title>Two novel Cytobacillus novel species.</title>
        <authorList>
            <person name="Liu G."/>
        </authorList>
    </citation>
    <scope>NUCLEOTIDE SEQUENCE [LARGE SCALE GENOMIC DNA]</scope>
    <source>
        <strain evidence="5 6">FJAT-54145</strain>
    </source>
</reference>
<gene>
    <name evidence="5" type="ORF">ACFYKX_20020</name>
</gene>
<dbReference type="InterPro" id="IPR000055">
    <property type="entry name" value="Restrct_endonuc_typeI_TRD"/>
</dbReference>
<comment type="caution">
    <text evidence="5">The sequence shown here is derived from an EMBL/GenBank/DDBJ whole genome shotgun (WGS) entry which is preliminary data.</text>
</comment>
<dbReference type="CDD" id="cd17267">
    <property type="entry name" value="RMtype1_S_EcoAO83I-TRD1-CR1_like"/>
    <property type="match status" value="1"/>
</dbReference>
<name>A0ABW6KFE5_9BACI</name>
<feature type="domain" description="Type I restriction modification DNA specificity" evidence="4">
    <location>
        <begin position="215"/>
        <end position="361"/>
    </location>
</feature>
<dbReference type="EMBL" id="JBIACK010000012">
    <property type="protein sequence ID" value="MFE8702897.1"/>
    <property type="molecule type" value="Genomic_DNA"/>
</dbReference>
<feature type="domain" description="Type I restriction modification DNA specificity" evidence="4">
    <location>
        <begin position="4"/>
        <end position="184"/>
    </location>
</feature>
<evidence type="ECO:0000259" key="4">
    <source>
        <dbReference type="Pfam" id="PF01420"/>
    </source>
</evidence>
<keyword evidence="2" id="KW-0680">Restriction system</keyword>
<evidence type="ECO:0000256" key="1">
    <source>
        <dbReference type="ARBA" id="ARBA00010923"/>
    </source>
</evidence>
<sequence length="387" mass="44288">MKSQFTKFRLGDIAEVQTGPFGSQLHQKDYVEKGTPIITVEHLGDNRIIHNNMPNVSEEDKERLSKYQIFEGDIVFSRVGSVDRRAYVTKKEDGWLFSGRCLRVRVKDSRVSSLYLSYYFGLESFKEYIRRIAVGATMPSINTQILSDIEIQIPSIEYQLKVADKLFSIDEMIENNKETNKTLEVMVHSLYKHYFVNFGPFKDGNFIDSEQGEIPEGWKIVSNKDVFEFAYGKALRKKDRVLGNVPVIGSGGQVDWHDTSIVKGPSIVVGRKGNAGTITWVDEDYYPIDTTFYINNNLISIYYLYFALHQQHLEDKGTDSAVPGLNREVAYSQKLILPPDSVVQEFENKVKALFDKIAANNRENYSLIETRNYLLQHLLLEDGTSES</sequence>
<dbReference type="SUPFAM" id="SSF116734">
    <property type="entry name" value="DNA methylase specificity domain"/>
    <property type="match status" value="2"/>
</dbReference>
<dbReference type="PANTHER" id="PTHR30408:SF13">
    <property type="entry name" value="TYPE I RESTRICTION ENZYME HINDI SPECIFICITY SUBUNIT"/>
    <property type="match status" value="1"/>
</dbReference>
<accession>A0ABW6KFE5</accession>
<keyword evidence="5" id="KW-0378">Hydrolase</keyword>
<evidence type="ECO:0000256" key="3">
    <source>
        <dbReference type="ARBA" id="ARBA00023125"/>
    </source>
</evidence>
<keyword evidence="5" id="KW-0540">Nuclease</keyword>
<comment type="similarity">
    <text evidence="1">Belongs to the type-I restriction system S methylase family.</text>
</comment>
<proteinExistence type="inferred from homology"/>
<keyword evidence="5" id="KW-0255">Endonuclease</keyword>
<dbReference type="InterPro" id="IPR052021">
    <property type="entry name" value="Type-I_RS_S_subunit"/>
</dbReference>
<dbReference type="GO" id="GO:0004519">
    <property type="term" value="F:endonuclease activity"/>
    <property type="evidence" value="ECO:0007669"/>
    <property type="project" value="UniProtKB-KW"/>
</dbReference>
<protein>
    <submittedName>
        <fullName evidence="5">Restriction endonuclease subunit S</fullName>
        <ecNumber evidence="5">3.1.21.-</ecNumber>
    </submittedName>
</protein>
<dbReference type="InterPro" id="IPR044946">
    <property type="entry name" value="Restrct_endonuc_typeI_TRD_sf"/>
</dbReference>
<evidence type="ECO:0000313" key="5">
    <source>
        <dbReference type="EMBL" id="MFE8702897.1"/>
    </source>
</evidence>
<dbReference type="Pfam" id="PF01420">
    <property type="entry name" value="Methylase_S"/>
    <property type="match status" value="2"/>
</dbReference>
<dbReference type="GO" id="GO:0016787">
    <property type="term" value="F:hydrolase activity"/>
    <property type="evidence" value="ECO:0007669"/>
    <property type="project" value="UniProtKB-KW"/>
</dbReference>
<dbReference type="PANTHER" id="PTHR30408">
    <property type="entry name" value="TYPE-1 RESTRICTION ENZYME ECOKI SPECIFICITY PROTEIN"/>
    <property type="match status" value="1"/>
</dbReference>
<keyword evidence="3" id="KW-0238">DNA-binding</keyword>